<dbReference type="EMBL" id="JBHUIG010000031">
    <property type="protein sequence ID" value="MFD2321948.1"/>
    <property type="molecule type" value="Genomic_DNA"/>
</dbReference>
<reference evidence="2" key="1">
    <citation type="journal article" date="2019" name="Int. J. Syst. Evol. Microbiol.">
        <title>The Global Catalogue of Microorganisms (GCM) 10K type strain sequencing project: providing services to taxonomists for standard genome sequencing and annotation.</title>
        <authorList>
            <consortium name="The Broad Institute Genomics Platform"/>
            <consortium name="The Broad Institute Genome Sequencing Center for Infectious Disease"/>
            <person name="Wu L."/>
            <person name="Ma J."/>
        </authorList>
    </citation>
    <scope>NUCLEOTIDE SEQUENCE [LARGE SCALE GENOMIC DNA]</scope>
    <source>
        <strain evidence="2">CCUG 62793</strain>
    </source>
</reference>
<dbReference type="Proteomes" id="UP001597287">
    <property type="component" value="Unassembled WGS sequence"/>
</dbReference>
<name>A0ABW5EVK6_9BURK</name>
<evidence type="ECO:0000313" key="2">
    <source>
        <dbReference type="Proteomes" id="UP001597287"/>
    </source>
</evidence>
<evidence type="ECO:0008006" key="3">
    <source>
        <dbReference type="Google" id="ProtNLM"/>
    </source>
</evidence>
<organism evidence="1 2">
    <name type="scientific">Delftia deserti</name>
    <dbReference type="NCBI Taxonomy" id="1651218"/>
    <lineage>
        <taxon>Bacteria</taxon>
        <taxon>Pseudomonadati</taxon>
        <taxon>Pseudomonadota</taxon>
        <taxon>Betaproteobacteria</taxon>
        <taxon>Burkholderiales</taxon>
        <taxon>Comamonadaceae</taxon>
        <taxon>Delftia</taxon>
    </lineage>
</organism>
<gene>
    <name evidence="1" type="ORF">ACFSPV_25015</name>
</gene>
<sequence>MSNISQLHPTKRVTITAHRVAFDLVPRDVLEQVFHAAIAVAWAADEEAYVAEDCEANERLESLQKAVSAASQYTVPVEHEVDEPITPSRP</sequence>
<proteinExistence type="predicted"/>
<comment type="caution">
    <text evidence="1">The sequence shown here is derived from an EMBL/GenBank/DDBJ whole genome shotgun (WGS) entry which is preliminary data.</text>
</comment>
<accession>A0ABW5EVK6</accession>
<dbReference type="RefSeq" id="WP_380109109.1">
    <property type="nucleotide sequence ID" value="NZ_JBHSIH010000001.1"/>
</dbReference>
<keyword evidence="2" id="KW-1185">Reference proteome</keyword>
<protein>
    <recommendedName>
        <fullName evidence="3">DUF982 domain-containing protein</fullName>
    </recommendedName>
</protein>
<evidence type="ECO:0000313" key="1">
    <source>
        <dbReference type="EMBL" id="MFD2321948.1"/>
    </source>
</evidence>